<feature type="domain" description="Dienelactone hydrolase" evidence="2">
    <location>
        <begin position="70"/>
        <end position="214"/>
    </location>
</feature>
<dbReference type="OrthoDB" id="1393670at2759"/>
<dbReference type="EMBL" id="MU003783">
    <property type="protein sequence ID" value="KAF2722280.1"/>
    <property type="molecule type" value="Genomic_DNA"/>
</dbReference>
<sequence>MAHEEPQVATKAPESDAQEDIQEGTQKPIFQTTDTKVEQGASLGEHCVTDRPTPSGANPTGEVTKYNEIEVYVTKPADYPHSPSKLLLLLSNATGVHSTNNQLQADKFAAEGFLVVMPDQFGGDPLPSTYTVQEEEENTTIIEKIKMAVASIPKSFTIDTWLARQTPEKVLPILNKVVTSVKEEYADAIANGGGIYAVGYCFGARYVVLLGNELDKEAVAGQRSKDTEAEEGMVKQGPQIKCGAIAHGTQIGKEELANIQVPISIVAVENDSLFPDEVREAAVKSLQERQLEHEQKVFPGVPHGFATAGEYEDAKIQEAQREAFDIMLGWLKSH</sequence>
<dbReference type="SUPFAM" id="SSF53474">
    <property type="entry name" value="alpha/beta-Hydrolases"/>
    <property type="match status" value="1"/>
</dbReference>
<dbReference type="InterPro" id="IPR002925">
    <property type="entry name" value="Dienelactn_hydro"/>
</dbReference>
<gene>
    <name evidence="3" type="ORF">K431DRAFT_245104</name>
</gene>
<dbReference type="GO" id="GO:0016787">
    <property type="term" value="F:hydrolase activity"/>
    <property type="evidence" value="ECO:0007669"/>
    <property type="project" value="InterPro"/>
</dbReference>
<dbReference type="InterPro" id="IPR029058">
    <property type="entry name" value="AB_hydrolase_fold"/>
</dbReference>
<keyword evidence="4" id="KW-1185">Reference proteome</keyword>
<evidence type="ECO:0000313" key="3">
    <source>
        <dbReference type="EMBL" id="KAF2722280.1"/>
    </source>
</evidence>
<dbReference type="Gene3D" id="3.40.50.1820">
    <property type="entry name" value="alpha/beta hydrolase"/>
    <property type="match status" value="1"/>
</dbReference>
<dbReference type="Pfam" id="PF01738">
    <property type="entry name" value="DLH"/>
    <property type="match status" value="2"/>
</dbReference>
<organism evidence="3 4">
    <name type="scientific">Polychaeton citri CBS 116435</name>
    <dbReference type="NCBI Taxonomy" id="1314669"/>
    <lineage>
        <taxon>Eukaryota</taxon>
        <taxon>Fungi</taxon>
        <taxon>Dikarya</taxon>
        <taxon>Ascomycota</taxon>
        <taxon>Pezizomycotina</taxon>
        <taxon>Dothideomycetes</taxon>
        <taxon>Dothideomycetidae</taxon>
        <taxon>Capnodiales</taxon>
        <taxon>Capnodiaceae</taxon>
        <taxon>Polychaeton</taxon>
    </lineage>
</organism>
<evidence type="ECO:0000256" key="1">
    <source>
        <dbReference type="SAM" id="MobiDB-lite"/>
    </source>
</evidence>
<protein>
    <submittedName>
        <fullName evidence="3">Alpha/beta-hydrolase</fullName>
    </submittedName>
</protein>
<evidence type="ECO:0000259" key="2">
    <source>
        <dbReference type="Pfam" id="PF01738"/>
    </source>
</evidence>
<name>A0A9P4URQ2_9PEZI</name>
<comment type="caution">
    <text evidence="3">The sequence shown here is derived from an EMBL/GenBank/DDBJ whole genome shotgun (WGS) entry which is preliminary data.</text>
</comment>
<reference evidence="3" key="1">
    <citation type="journal article" date="2020" name="Stud. Mycol.">
        <title>101 Dothideomycetes genomes: a test case for predicting lifestyles and emergence of pathogens.</title>
        <authorList>
            <person name="Haridas S."/>
            <person name="Albert R."/>
            <person name="Binder M."/>
            <person name="Bloem J."/>
            <person name="Labutti K."/>
            <person name="Salamov A."/>
            <person name="Andreopoulos B."/>
            <person name="Baker S."/>
            <person name="Barry K."/>
            <person name="Bills G."/>
            <person name="Bluhm B."/>
            <person name="Cannon C."/>
            <person name="Castanera R."/>
            <person name="Culley D."/>
            <person name="Daum C."/>
            <person name="Ezra D."/>
            <person name="Gonzalez J."/>
            <person name="Henrissat B."/>
            <person name="Kuo A."/>
            <person name="Liang C."/>
            <person name="Lipzen A."/>
            <person name="Lutzoni F."/>
            <person name="Magnuson J."/>
            <person name="Mondo S."/>
            <person name="Nolan M."/>
            <person name="Ohm R."/>
            <person name="Pangilinan J."/>
            <person name="Park H.-J."/>
            <person name="Ramirez L."/>
            <person name="Alfaro M."/>
            <person name="Sun H."/>
            <person name="Tritt A."/>
            <person name="Yoshinaga Y."/>
            <person name="Zwiers L.-H."/>
            <person name="Turgeon B."/>
            <person name="Goodwin S."/>
            <person name="Spatafora J."/>
            <person name="Crous P."/>
            <person name="Grigoriev I."/>
        </authorList>
    </citation>
    <scope>NUCLEOTIDE SEQUENCE</scope>
    <source>
        <strain evidence="3">CBS 116435</strain>
    </source>
</reference>
<dbReference type="Proteomes" id="UP000799441">
    <property type="component" value="Unassembled WGS sequence"/>
</dbReference>
<feature type="compositionally biased region" description="Polar residues" evidence="1">
    <location>
        <begin position="23"/>
        <end position="34"/>
    </location>
</feature>
<feature type="region of interest" description="Disordered" evidence="1">
    <location>
        <begin position="1"/>
        <end position="62"/>
    </location>
</feature>
<proteinExistence type="predicted"/>
<dbReference type="AlphaFoldDB" id="A0A9P4URQ2"/>
<accession>A0A9P4URQ2</accession>
<feature type="domain" description="Dienelactone hydrolase" evidence="2">
    <location>
        <begin position="236"/>
        <end position="333"/>
    </location>
</feature>
<dbReference type="PANTHER" id="PTHR17630">
    <property type="entry name" value="DIENELACTONE HYDROLASE"/>
    <property type="match status" value="1"/>
</dbReference>
<dbReference type="PANTHER" id="PTHR17630:SF80">
    <property type="entry name" value="DIENELACTONE HYDROLASE DOMAIN-CONTAINING PROTEIN"/>
    <property type="match status" value="1"/>
</dbReference>
<evidence type="ECO:0000313" key="4">
    <source>
        <dbReference type="Proteomes" id="UP000799441"/>
    </source>
</evidence>